<name>A0A1H0E6X9_9BACT</name>
<dbReference type="InterPro" id="IPR011004">
    <property type="entry name" value="Trimer_LpxA-like_sf"/>
</dbReference>
<dbReference type="Proteomes" id="UP000199602">
    <property type="component" value="Unassembled WGS sequence"/>
</dbReference>
<evidence type="ECO:0008006" key="3">
    <source>
        <dbReference type="Google" id="ProtNLM"/>
    </source>
</evidence>
<keyword evidence="2" id="KW-1185">Reference proteome</keyword>
<dbReference type="EMBL" id="FNIN01000007">
    <property type="protein sequence ID" value="SDN78105.1"/>
    <property type="molecule type" value="Genomic_DNA"/>
</dbReference>
<dbReference type="Gene3D" id="2.160.10.10">
    <property type="entry name" value="Hexapeptide repeat proteins"/>
    <property type="match status" value="2"/>
</dbReference>
<evidence type="ECO:0000313" key="2">
    <source>
        <dbReference type="Proteomes" id="UP000199602"/>
    </source>
</evidence>
<gene>
    <name evidence="1" type="ORF">SAMN04488516_1072</name>
</gene>
<protein>
    <recommendedName>
        <fullName evidence="3">Transferase</fullName>
    </recommendedName>
</protein>
<organism evidence="1 2">
    <name type="scientific">Desulfonauticus submarinus</name>
    <dbReference type="NCBI Taxonomy" id="206665"/>
    <lineage>
        <taxon>Bacteria</taxon>
        <taxon>Pseudomonadati</taxon>
        <taxon>Thermodesulfobacteriota</taxon>
        <taxon>Desulfovibrionia</taxon>
        <taxon>Desulfovibrionales</taxon>
        <taxon>Desulfonauticaceae</taxon>
        <taxon>Desulfonauticus</taxon>
    </lineage>
</organism>
<dbReference type="RefSeq" id="WP_092065428.1">
    <property type="nucleotide sequence ID" value="NZ_FNIN01000007.1"/>
</dbReference>
<dbReference type="SUPFAM" id="SSF51161">
    <property type="entry name" value="Trimeric LpxA-like enzymes"/>
    <property type="match status" value="1"/>
</dbReference>
<dbReference type="AlphaFoldDB" id="A0A1H0E6X9"/>
<accession>A0A1H0E6X9</accession>
<dbReference type="STRING" id="206665.SAMN04488516_1072"/>
<reference evidence="1 2" key="1">
    <citation type="submission" date="2016-10" db="EMBL/GenBank/DDBJ databases">
        <authorList>
            <person name="de Groot N.N."/>
        </authorList>
    </citation>
    <scope>NUCLEOTIDE SEQUENCE [LARGE SCALE GENOMIC DNA]</scope>
    <source>
        <strain evidence="1 2">DSM 15269</strain>
    </source>
</reference>
<dbReference type="OrthoDB" id="5441734at2"/>
<proteinExistence type="predicted"/>
<sequence>MKTLKDIILNSQLFTNQKNIDLIPTILVPQKTSNVFILSANHICKYKIRSSYLLYSYILGNIKIKNSILYSSDIRGDELKSHTDNSEKISIKNSLLLNTLVHNKSQNQKFDIKNTISLPYSNIHGAPVDSSILHYFATIDLTEVKQSTIGKFSYIQTGTLDHQEISPGTIWIKTNNFEFLFQHSKHTLDTYLGKNQCGKIYQLLYNIENKLIHKFISGKLEEQQKVNIPPSSSISSLSIYENINIKENVFISQRAYVHNSSIGIGSNIQENCIVSESRLKNCVVIAHGAKLIHTTASDRVFVGFNSFLQGTKDYPIYLGQGSIVCPHTIIDAEETIHIPDGHLVWGIIKTQSDLKNYSISLQELMKIKTIKKENFIFNGSGQAFVQAFTKRIEHILEENGAFFSYNNSKGHAQKNKNFSYIWLTPSMDKPVNLNISTNNKEEQC</sequence>
<evidence type="ECO:0000313" key="1">
    <source>
        <dbReference type="EMBL" id="SDN78105.1"/>
    </source>
</evidence>